<dbReference type="PANTHER" id="PTHR31434">
    <property type="entry name" value="S PHASE CYCLIN A-ASSOCIATED PROTEIN IN THE ENDOPLASMIC RETICULUM"/>
    <property type="match status" value="1"/>
</dbReference>
<feature type="region of interest" description="Disordered" evidence="2">
    <location>
        <begin position="783"/>
        <end position="804"/>
    </location>
</feature>
<dbReference type="PANTHER" id="PTHR31434:SF2">
    <property type="entry name" value="S PHASE CYCLIN A-ASSOCIATED PROTEIN IN THE ENDOPLASMIC RETICULUM"/>
    <property type="match status" value="1"/>
</dbReference>
<feature type="compositionally biased region" description="Polar residues" evidence="2">
    <location>
        <begin position="199"/>
        <end position="214"/>
    </location>
</feature>
<accession>A0A2M4CHB5</accession>
<feature type="compositionally biased region" description="Basic and acidic residues" evidence="2">
    <location>
        <begin position="585"/>
        <end position="594"/>
    </location>
</feature>
<feature type="compositionally biased region" description="Basic and acidic residues" evidence="2">
    <location>
        <begin position="1177"/>
        <end position="1195"/>
    </location>
</feature>
<feature type="region of interest" description="Disordered" evidence="2">
    <location>
        <begin position="579"/>
        <end position="606"/>
    </location>
</feature>
<dbReference type="Pfam" id="PF16501">
    <property type="entry name" value="SCAPER_N"/>
    <property type="match status" value="1"/>
</dbReference>
<evidence type="ECO:0000313" key="4">
    <source>
        <dbReference type="EMBL" id="MBW64693.1"/>
    </source>
</evidence>
<feature type="region of interest" description="Disordered" evidence="2">
    <location>
        <begin position="293"/>
        <end position="315"/>
    </location>
</feature>
<reference evidence="4" key="1">
    <citation type="submission" date="2018-01" db="EMBL/GenBank/DDBJ databases">
        <title>An insight into the sialome of Amazonian anophelines.</title>
        <authorList>
            <person name="Ribeiro J.M."/>
            <person name="Scarpassa V."/>
            <person name="Calvo E."/>
        </authorList>
    </citation>
    <scope>NUCLEOTIDE SEQUENCE</scope>
</reference>
<feature type="compositionally biased region" description="Basic and acidic residues" evidence="2">
    <location>
        <begin position="1089"/>
        <end position="1122"/>
    </location>
</feature>
<dbReference type="VEuPathDB" id="VectorBase:ADAC006226"/>
<feature type="region of interest" description="Disordered" evidence="2">
    <location>
        <begin position="1177"/>
        <end position="1213"/>
    </location>
</feature>
<feature type="region of interest" description="Disordered" evidence="2">
    <location>
        <begin position="844"/>
        <end position="879"/>
    </location>
</feature>
<feature type="region of interest" description="Disordered" evidence="2">
    <location>
        <begin position="159"/>
        <end position="229"/>
    </location>
</feature>
<dbReference type="InterPro" id="IPR032446">
    <property type="entry name" value="SCAPER_N"/>
</dbReference>
<name>A0A2M4CHB5_ANODA</name>
<feature type="region of interest" description="Disordered" evidence="2">
    <location>
        <begin position="1046"/>
        <end position="1069"/>
    </location>
</feature>
<dbReference type="VEuPathDB" id="VectorBase:ADAR2_007940"/>
<feature type="region of interest" description="Disordered" evidence="2">
    <location>
        <begin position="1085"/>
        <end position="1122"/>
    </location>
</feature>
<feature type="compositionally biased region" description="Low complexity" evidence="2">
    <location>
        <begin position="166"/>
        <end position="184"/>
    </location>
</feature>
<feature type="domain" description="S phase cyclin A-associated protein in the endoplasmic reticulum N-terminal" evidence="3">
    <location>
        <begin position="68"/>
        <end position="164"/>
    </location>
</feature>
<feature type="compositionally biased region" description="Polar residues" evidence="2">
    <location>
        <begin position="849"/>
        <end position="860"/>
    </location>
</feature>
<evidence type="ECO:0000259" key="3">
    <source>
        <dbReference type="Pfam" id="PF16501"/>
    </source>
</evidence>
<feature type="region of interest" description="Disordered" evidence="2">
    <location>
        <begin position="1"/>
        <end position="72"/>
    </location>
</feature>
<feature type="coiled-coil region" evidence="1">
    <location>
        <begin position="940"/>
        <end position="1007"/>
    </location>
</feature>
<evidence type="ECO:0000256" key="1">
    <source>
        <dbReference type="SAM" id="Coils"/>
    </source>
</evidence>
<feature type="compositionally biased region" description="Acidic residues" evidence="2">
    <location>
        <begin position="788"/>
        <end position="802"/>
    </location>
</feature>
<organism evidence="4">
    <name type="scientific">Anopheles darlingi</name>
    <name type="common">Mosquito</name>
    <dbReference type="NCBI Taxonomy" id="43151"/>
    <lineage>
        <taxon>Eukaryota</taxon>
        <taxon>Metazoa</taxon>
        <taxon>Ecdysozoa</taxon>
        <taxon>Arthropoda</taxon>
        <taxon>Hexapoda</taxon>
        <taxon>Insecta</taxon>
        <taxon>Pterygota</taxon>
        <taxon>Neoptera</taxon>
        <taxon>Endopterygota</taxon>
        <taxon>Diptera</taxon>
        <taxon>Nematocera</taxon>
        <taxon>Culicoidea</taxon>
        <taxon>Culicidae</taxon>
        <taxon>Anophelinae</taxon>
        <taxon>Anopheles</taxon>
    </lineage>
</organism>
<keyword evidence="1" id="KW-0175">Coiled coil</keyword>
<evidence type="ECO:0000256" key="2">
    <source>
        <dbReference type="SAM" id="MobiDB-lite"/>
    </source>
</evidence>
<sequence>MTIPMENRKLFNQEGKEAKNFYHLSDGSGDPHRSPSKRPPIGIRQRPPHVSERLKPSGKSGPRVRSASTGRDKKSELQARYWAFLFGNLQRSVNEIYQTVECYENLSSCKEAILVLENYIRDFKALAEWFKVSWDYEATPSPQRPLSLAWEVRKSNPVPRVRKQMSSPGVSGKSSPSFSGKNSPCLVTEEHGPRKVHSSTESLSRKTPQTVKINNRSDTKDFPGQPSDIGTEYESVSIESYILKLDQYTQTNLEDENLTLVEYLEKYSRQQHISNSAVLCDDFKNEEIPLEETIPGVSPKSDEKKVTQDQNKTNQSMIRKVCPAKPSSSGHGTTKLSATVRLAPSATKPLVASGKASAVQNPRTRPVQVAPSTTAAIVRKSGPSATLVHSAIKCSVNLPCKIATTSSLIPPSIRNRNGIKQQPPPKHCSFGGSGSITTCHSRMGMRSKTMIEVTAVGRSKQPTFSVDDPRRKSMTQLSQLDNHSKDDVYSSSSTLKAGSSERMCSRTYIANTAGVERKPPPTAVSVNKTGPHSEIATSNDGWYTVKTKRRSSLLWTTRFNQPSGYASLPTLALLSEHASNGSIDDGEKTFEKQSSDSPTASESAVRRTTIAANLKQKTTSKTQLKRNEKPLLLIATGSSKLNKSSSLTPQLGNLCLKTRQQMPSTTHRVPVSRQKSDLTGLKLKTLHKEFLRNEKLKSKCNEKQRQVQQEQKNDSLETENFVQIDGEPSSEYDHHLLQLNKVDMNIQTNLVTTIESLYATCLQETLDVPGNNKKGMQFGELAAQNTSDEQEEQERDDMESDEDQRKLLEEQESLEAQIRELENTEIDFDTETDETDCEAIIDFEDTDGTAESGNERSNGCNMGHEKETGGDSANPNNAENDEDITLEMRYEAVLAEMSWVERARTLDTLKAIVARHPGRAQQLHAKLSSPSRRRSLHETLKKYQAKQNRALEKRQALRKEKAIKIQQLLARVEDVKAAKQCLIETKRLRMEERLQRAAENRSQYLKDKIKKAHDEEEKLKEIAFIKNLEAQNKRLDFMESWKEQEGRLQDLETERQKRAEEKAAKEAAVERRRLEIEQERLKKLQQMSENRREREKRVGKMQEQKERQRQALAREKARDREERLQALQAQKLATTEELHRKIIQKQQESARRHEENIEQIRQRAVELATIPSRSVDELRNDDHDENTSSISEREGSLTGVMCSSDGKRKANRKRVKRLRQKLISAAEAYLTELNPLTPSIRRQSQVQRLLSTVAKGGSGTLGVERPIGQLLRLIAKAEVADFQSLWLLDGLGTIAKVIENGLYPGTDVSRKAVVLSVQLFRNACTLCPQIARHAILGNSIMVLLDVLQIAMKLPEEKNPMFPVELSTELILACTVALLPCSPSQKQTTHPKVVERLPDLLSYIVATGLVETLVKPISNVQESIENHTSLVLALLASLGLLTKLVEICPKGPDTTKLLHTAQSTELFGTVPLLYSAIVPIGESIPPRTTSLAAASFNLLVNFANLDIKAFQAVLMDHTVTLKFLDVISILLQYCIPKADVKSETQTVIIDLTAALGFFCANNKINQDLLTSDQYSFVIKSLAKLPRQFDVITYPTLVAMIHENPNARIVVSRDFNVQLLDEYKSSDMAKKNRILCLIL</sequence>
<dbReference type="EMBL" id="GGFL01000515">
    <property type="protein sequence ID" value="MBW64693.1"/>
    <property type="molecule type" value="Transcribed_RNA"/>
</dbReference>
<feature type="compositionally biased region" description="Basic and acidic residues" evidence="2">
    <location>
        <begin position="1"/>
        <end position="20"/>
    </location>
</feature>
<protein>
    <submittedName>
        <fullName evidence="4">Putative s phase cyclin a-associated protein in the endoplasmic reticulum isoform x1</fullName>
    </submittedName>
</protein>
<proteinExistence type="predicted"/>